<dbReference type="eggNOG" id="ENOG502S78S">
    <property type="taxonomic scope" value="Eukaryota"/>
</dbReference>
<keyword evidence="3" id="KW-1185">Reference proteome</keyword>
<feature type="region of interest" description="Disordered" evidence="1">
    <location>
        <begin position="1"/>
        <end position="32"/>
    </location>
</feature>
<evidence type="ECO:0000313" key="3">
    <source>
        <dbReference type="Proteomes" id="UP000010552"/>
    </source>
</evidence>
<dbReference type="InParanoid" id="L5L3Z8"/>
<dbReference type="AlphaFoldDB" id="L5L3Z8"/>
<evidence type="ECO:0000256" key="1">
    <source>
        <dbReference type="SAM" id="MobiDB-lite"/>
    </source>
</evidence>
<reference evidence="3" key="1">
    <citation type="journal article" date="2013" name="Science">
        <title>Comparative analysis of bat genomes provides insight into the evolution of flight and immunity.</title>
        <authorList>
            <person name="Zhang G."/>
            <person name="Cowled C."/>
            <person name="Shi Z."/>
            <person name="Huang Z."/>
            <person name="Bishop-Lilly K.A."/>
            <person name="Fang X."/>
            <person name="Wynne J.W."/>
            <person name="Xiong Z."/>
            <person name="Baker M.L."/>
            <person name="Zhao W."/>
            <person name="Tachedjian M."/>
            <person name="Zhu Y."/>
            <person name="Zhou P."/>
            <person name="Jiang X."/>
            <person name="Ng J."/>
            <person name="Yang L."/>
            <person name="Wu L."/>
            <person name="Xiao J."/>
            <person name="Feng Y."/>
            <person name="Chen Y."/>
            <person name="Sun X."/>
            <person name="Zhang Y."/>
            <person name="Marsh G.A."/>
            <person name="Crameri G."/>
            <person name="Broder C.C."/>
            <person name="Frey K.G."/>
            <person name="Wang L.F."/>
            <person name="Wang J."/>
        </authorList>
    </citation>
    <scope>NUCLEOTIDE SEQUENCE [LARGE SCALE GENOMIC DNA]</scope>
</reference>
<dbReference type="Proteomes" id="UP000010552">
    <property type="component" value="Unassembled WGS sequence"/>
</dbReference>
<name>L5L3Z8_PTEAL</name>
<protein>
    <submittedName>
        <fullName evidence="2">Uncharacterized protein</fullName>
    </submittedName>
</protein>
<evidence type="ECO:0000313" key="2">
    <source>
        <dbReference type="EMBL" id="ELK17778.1"/>
    </source>
</evidence>
<dbReference type="EMBL" id="KB030398">
    <property type="protein sequence ID" value="ELK17778.1"/>
    <property type="molecule type" value="Genomic_DNA"/>
</dbReference>
<accession>L5L3Z8</accession>
<sequence>MPCLPEATESLKLHKKPLPPQEASSLSLGPAVKAPGPMHPVMLGPASGDLEATAAKFLFPLIISQAPAGPRPGVPAKHPQAGLGSALGVLQSSSRRRGCSSARNGSGCSFGL</sequence>
<organism evidence="2 3">
    <name type="scientific">Pteropus alecto</name>
    <name type="common">Black flying fox</name>
    <dbReference type="NCBI Taxonomy" id="9402"/>
    <lineage>
        <taxon>Eukaryota</taxon>
        <taxon>Metazoa</taxon>
        <taxon>Chordata</taxon>
        <taxon>Craniata</taxon>
        <taxon>Vertebrata</taxon>
        <taxon>Euteleostomi</taxon>
        <taxon>Mammalia</taxon>
        <taxon>Eutheria</taxon>
        <taxon>Laurasiatheria</taxon>
        <taxon>Chiroptera</taxon>
        <taxon>Yinpterochiroptera</taxon>
        <taxon>Pteropodoidea</taxon>
        <taxon>Pteropodidae</taxon>
        <taxon>Pteropodinae</taxon>
        <taxon>Pteropus</taxon>
    </lineage>
</organism>
<gene>
    <name evidence="2" type="ORF">PAL_GLEAN10001197</name>
</gene>
<feature type="compositionally biased region" description="Low complexity" evidence="1">
    <location>
        <begin position="99"/>
        <end position="112"/>
    </location>
</feature>
<feature type="region of interest" description="Disordered" evidence="1">
    <location>
        <begin position="93"/>
        <end position="112"/>
    </location>
</feature>
<proteinExistence type="predicted"/>